<evidence type="ECO:0000313" key="1">
    <source>
        <dbReference type="EMBL" id="PMD62026.1"/>
    </source>
</evidence>
<organism evidence="1 2">
    <name type="scientific">Hyaloscypha bicolor E</name>
    <dbReference type="NCBI Taxonomy" id="1095630"/>
    <lineage>
        <taxon>Eukaryota</taxon>
        <taxon>Fungi</taxon>
        <taxon>Dikarya</taxon>
        <taxon>Ascomycota</taxon>
        <taxon>Pezizomycotina</taxon>
        <taxon>Leotiomycetes</taxon>
        <taxon>Helotiales</taxon>
        <taxon>Hyaloscyphaceae</taxon>
        <taxon>Hyaloscypha</taxon>
        <taxon>Hyaloscypha bicolor</taxon>
    </lineage>
</organism>
<dbReference type="GeneID" id="36581170"/>
<dbReference type="EMBL" id="KZ613785">
    <property type="protein sequence ID" value="PMD62026.1"/>
    <property type="molecule type" value="Genomic_DNA"/>
</dbReference>
<accession>A0A2J6TG79</accession>
<dbReference type="PANTHER" id="PTHR36167:SF4">
    <property type="entry name" value="FUNGAL N-TERMINAL DOMAIN-CONTAINING PROTEIN"/>
    <property type="match status" value="1"/>
</dbReference>
<feature type="non-terminal residue" evidence="1">
    <location>
        <position position="284"/>
    </location>
</feature>
<dbReference type="OrthoDB" id="1394818at2759"/>
<dbReference type="InParanoid" id="A0A2J6TG79"/>
<proteinExistence type="predicted"/>
<dbReference type="AlphaFoldDB" id="A0A2J6TG79"/>
<evidence type="ECO:0000313" key="2">
    <source>
        <dbReference type="Proteomes" id="UP000235371"/>
    </source>
</evidence>
<keyword evidence="2" id="KW-1185">Reference proteome</keyword>
<dbReference type="Proteomes" id="UP000235371">
    <property type="component" value="Unassembled WGS sequence"/>
</dbReference>
<dbReference type="InterPro" id="IPR039327">
    <property type="entry name" value="CON7-like"/>
</dbReference>
<dbReference type="GO" id="GO:0006355">
    <property type="term" value="P:regulation of DNA-templated transcription"/>
    <property type="evidence" value="ECO:0007669"/>
    <property type="project" value="InterPro"/>
</dbReference>
<gene>
    <name evidence="1" type="ORF">K444DRAFT_485157</name>
</gene>
<reference evidence="1 2" key="1">
    <citation type="submission" date="2016-04" db="EMBL/GenBank/DDBJ databases">
        <title>A degradative enzymes factory behind the ericoid mycorrhizal symbiosis.</title>
        <authorList>
            <consortium name="DOE Joint Genome Institute"/>
            <person name="Martino E."/>
            <person name="Morin E."/>
            <person name="Grelet G."/>
            <person name="Kuo A."/>
            <person name="Kohler A."/>
            <person name="Daghino S."/>
            <person name="Barry K."/>
            <person name="Choi C."/>
            <person name="Cichocki N."/>
            <person name="Clum A."/>
            <person name="Copeland A."/>
            <person name="Hainaut M."/>
            <person name="Haridas S."/>
            <person name="Labutti K."/>
            <person name="Lindquist E."/>
            <person name="Lipzen A."/>
            <person name="Khouja H.-R."/>
            <person name="Murat C."/>
            <person name="Ohm R."/>
            <person name="Olson A."/>
            <person name="Spatafora J."/>
            <person name="Veneault-Fourrey C."/>
            <person name="Henrissat B."/>
            <person name="Grigoriev I."/>
            <person name="Martin F."/>
            <person name="Perotto S."/>
        </authorList>
    </citation>
    <scope>NUCLEOTIDE SEQUENCE [LARGE SCALE GENOMIC DNA]</scope>
    <source>
        <strain evidence="1 2">E</strain>
    </source>
</reference>
<sequence length="284" mass="31145">MAELGAIASIVGIAAAGAQLSMALFEFGSTVGSARSEVNQIAIEISQFSPVLKQLHSTLTKAKARRYSISAIATTQEILKRCQEIFREIEDIVQPLQKSAGKSKEPPVDVVARVKWTFKRSKVQVLQKTLESSKSTLQLMLLVLDIGRKTASPRASTIEEQLEDEQGQAVIQGLITARQCTVDQLEILENEAEAQNAEQDDSIPEARSSEVEVMQIRTGNGETVISDGSAQKRSTESKRASVWVSNLIFNNNPLPSGFRRNTWGDTISAPTIASQARYLVQEWT</sequence>
<dbReference type="RefSeq" id="XP_024738930.1">
    <property type="nucleotide sequence ID" value="XM_024873090.1"/>
</dbReference>
<dbReference type="PANTHER" id="PTHR36167">
    <property type="entry name" value="C2H2 FINGER DOMAIN TRANSCRIPTION FACTOR (EUROFUNG)-RELATED"/>
    <property type="match status" value="1"/>
</dbReference>
<protein>
    <submittedName>
        <fullName evidence="1">Uncharacterized protein</fullName>
    </submittedName>
</protein>
<dbReference type="STRING" id="1095630.A0A2J6TG79"/>
<name>A0A2J6TG79_9HELO</name>